<dbReference type="Pfam" id="PF12010">
    <property type="entry name" value="DUF3502"/>
    <property type="match status" value="1"/>
</dbReference>
<reference evidence="4 5" key="1">
    <citation type="journal article" date="2023" name="Genome Announc.">
        <title>Pan-Genome Analyses of the Genus Cohnella and Proposal of the Novel Species Cohnella silvisoli sp. nov., Isolated from Forest Soil.</title>
        <authorList>
            <person name="Wang C."/>
            <person name="Mao L."/>
            <person name="Bao G."/>
            <person name="Zhu H."/>
        </authorList>
    </citation>
    <scope>NUCLEOTIDE SEQUENCE [LARGE SCALE GENOMIC DNA]</scope>
    <source>
        <strain evidence="4 5">NL03-T5-1</strain>
    </source>
</reference>
<accession>A0ABV1KNE2</accession>
<evidence type="ECO:0000256" key="2">
    <source>
        <dbReference type="SAM" id="SignalP"/>
    </source>
</evidence>
<proteinExistence type="predicted"/>
<feature type="region of interest" description="Disordered" evidence="1">
    <location>
        <begin position="31"/>
        <end position="61"/>
    </location>
</feature>
<dbReference type="SUPFAM" id="SSF53850">
    <property type="entry name" value="Periplasmic binding protein-like II"/>
    <property type="match status" value="1"/>
</dbReference>
<sequence>MKRRIKQWKVRTGLALALAVIIALTGCNGSNKGNEASSSVEPSTTATASESASASATDTKAAPPEEVTLQFYLIHDKVPNNMQAVLDEFYNETKDTLNTKIAINFVPWATAKEKLALKLASGDQVDVVFDAQWQTMSPNISKGIYLNLDKYFNNDEYPGLKKAFGPDYIDNNKFVDGSGEKHIYGIPFTQTFGFLQGVMIRKDLREKYGLPEIKSVAELEAYFDAVLKNEKGVVPFGLNGGIPSLGNWLVPNVPPQSRLAMLAGEVLPTYSINADGTVNVVFHGEDISALAEGMNKKENFYQGEIKAREWYTKGYLEKDVISQKDPIGFFKAGKFAAIAGDTAGFVATNNELKSKVPGAEGELVFLVPGVMEGTPKSLLSDFKAWNFACIPANSKNADRVMKFFDWLNASQDNHDLFELGIKGKDWEPVGDSQYKVPDGVDIGKVYDFPGYMMTWNPTYIRTNANLPENIVHINQYLGDTNNFIKSPTSEFSLNAEPIKNELTKVGQEYKKARTIAGLGLTDDYEGAYKKMIEKAKKLGLEKIRAEIKKQLEEYLKTHPVQ</sequence>
<protein>
    <submittedName>
        <fullName evidence="4">Extracellular solute-binding protein</fullName>
    </submittedName>
</protein>
<dbReference type="Proteomes" id="UP001493487">
    <property type="component" value="Unassembled WGS sequence"/>
</dbReference>
<feature type="signal peptide" evidence="2">
    <location>
        <begin position="1"/>
        <end position="25"/>
    </location>
</feature>
<feature type="chain" id="PRO_5045256384" evidence="2">
    <location>
        <begin position="26"/>
        <end position="561"/>
    </location>
</feature>
<evidence type="ECO:0000259" key="3">
    <source>
        <dbReference type="Pfam" id="PF12010"/>
    </source>
</evidence>
<comment type="caution">
    <text evidence="4">The sequence shown here is derived from an EMBL/GenBank/DDBJ whole genome shotgun (WGS) entry which is preliminary data.</text>
</comment>
<dbReference type="Gene3D" id="3.40.190.10">
    <property type="entry name" value="Periplasmic binding protein-like II"/>
    <property type="match status" value="2"/>
</dbReference>
<dbReference type="InterPro" id="IPR006059">
    <property type="entry name" value="SBP"/>
</dbReference>
<dbReference type="RefSeq" id="WP_232183728.1">
    <property type="nucleotide sequence ID" value="NZ_JAIOAP010000002.1"/>
</dbReference>
<evidence type="ECO:0000313" key="5">
    <source>
        <dbReference type="Proteomes" id="UP001493487"/>
    </source>
</evidence>
<name>A0ABV1KNE2_9BACL</name>
<feature type="compositionally biased region" description="Low complexity" evidence="1">
    <location>
        <begin position="35"/>
        <end position="61"/>
    </location>
</feature>
<evidence type="ECO:0000313" key="4">
    <source>
        <dbReference type="EMBL" id="MEQ4481594.1"/>
    </source>
</evidence>
<organism evidence="4 5">
    <name type="scientific">Cohnella silvisoli</name>
    <dbReference type="NCBI Taxonomy" id="2873699"/>
    <lineage>
        <taxon>Bacteria</taxon>
        <taxon>Bacillati</taxon>
        <taxon>Bacillota</taxon>
        <taxon>Bacilli</taxon>
        <taxon>Bacillales</taxon>
        <taxon>Paenibacillaceae</taxon>
        <taxon>Cohnella</taxon>
    </lineage>
</organism>
<gene>
    <name evidence="4" type="ORF">QJS35_04215</name>
</gene>
<dbReference type="Pfam" id="PF01547">
    <property type="entry name" value="SBP_bac_1"/>
    <property type="match status" value="1"/>
</dbReference>
<dbReference type="PANTHER" id="PTHR43649:SF17">
    <property type="entry name" value="ABC TRANSPORTER SOLUTE BINDING PROTEIN-SUGAR TRANSPORT"/>
    <property type="match status" value="1"/>
</dbReference>
<dbReference type="PROSITE" id="PS51257">
    <property type="entry name" value="PROKAR_LIPOPROTEIN"/>
    <property type="match status" value="1"/>
</dbReference>
<dbReference type="EMBL" id="JASKHM010000002">
    <property type="protein sequence ID" value="MEQ4481594.1"/>
    <property type="molecule type" value="Genomic_DNA"/>
</dbReference>
<dbReference type="InterPro" id="IPR050490">
    <property type="entry name" value="Bact_solute-bd_prot1"/>
</dbReference>
<keyword evidence="2" id="KW-0732">Signal</keyword>
<dbReference type="PANTHER" id="PTHR43649">
    <property type="entry name" value="ARABINOSE-BINDING PROTEIN-RELATED"/>
    <property type="match status" value="1"/>
</dbReference>
<evidence type="ECO:0000256" key="1">
    <source>
        <dbReference type="SAM" id="MobiDB-lite"/>
    </source>
</evidence>
<feature type="domain" description="DUF3502" evidence="3">
    <location>
        <begin position="487"/>
        <end position="556"/>
    </location>
</feature>
<dbReference type="InterPro" id="IPR022627">
    <property type="entry name" value="DUF3502"/>
</dbReference>
<keyword evidence="5" id="KW-1185">Reference proteome</keyword>